<organism evidence="1 2">
    <name type="scientific">Heterobasidion irregulare (strain TC 32-1)</name>
    <dbReference type="NCBI Taxonomy" id="747525"/>
    <lineage>
        <taxon>Eukaryota</taxon>
        <taxon>Fungi</taxon>
        <taxon>Dikarya</taxon>
        <taxon>Basidiomycota</taxon>
        <taxon>Agaricomycotina</taxon>
        <taxon>Agaricomycetes</taxon>
        <taxon>Russulales</taxon>
        <taxon>Bondarzewiaceae</taxon>
        <taxon>Heterobasidion</taxon>
        <taxon>Heterobasidion annosum species complex</taxon>
    </lineage>
</organism>
<accession>W4K8X0</accession>
<dbReference type="Proteomes" id="UP000030671">
    <property type="component" value="Unassembled WGS sequence"/>
</dbReference>
<evidence type="ECO:0000313" key="1">
    <source>
        <dbReference type="EMBL" id="ETW82204.1"/>
    </source>
</evidence>
<evidence type="ECO:0000313" key="2">
    <source>
        <dbReference type="Proteomes" id="UP000030671"/>
    </source>
</evidence>
<keyword evidence="2" id="KW-1185">Reference proteome</keyword>
<dbReference type="KEGG" id="hir:HETIRDRAFT_319002"/>
<dbReference type="AlphaFoldDB" id="W4K8X0"/>
<dbReference type="InParanoid" id="W4K8X0"/>
<dbReference type="HOGENOM" id="CLU_3143256_0_0_1"/>
<reference evidence="1 2" key="1">
    <citation type="journal article" date="2012" name="New Phytol.">
        <title>Insight into trade-off between wood decay and parasitism from the genome of a fungal forest pathogen.</title>
        <authorList>
            <person name="Olson A."/>
            <person name="Aerts A."/>
            <person name="Asiegbu F."/>
            <person name="Belbahri L."/>
            <person name="Bouzid O."/>
            <person name="Broberg A."/>
            <person name="Canback B."/>
            <person name="Coutinho P.M."/>
            <person name="Cullen D."/>
            <person name="Dalman K."/>
            <person name="Deflorio G."/>
            <person name="van Diepen L.T."/>
            <person name="Dunand C."/>
            <person name="Duplessis S."/>
            <person name="Durling M."/>
            <person name="Gonthier P."/>
            <person name="Grimwood J."/>
            <person name="Fossdal C.G."/>
            <person name="Hansson D."/>
            <person name="Henrissat B."/>
            <person name="Hietala A."/>
            <person name="Himmelstrand K."/>
            <person name="Hoffmeister D."/>
            <person name="Hogberg N."/>
            <person name="James T.Y."/>
            <person name="Karlsson M."/>
            <person name="Kohler A."/>
            <person name="Kues U."/>
            <person name="Lee Y.H."/>
            <person name="Lin Y.C."/>
            <person name="Lind M."/>
            <person name="Lindquist E."/>
            <person name="Lombard V."/>
            <person name="Lucas S."/>
            <person name="Lunden K."/>
            <person name="Morin E."/>
            <person name="Murat C."/>
            <person name="Park J."/>
            <person name="Raffaello T."/>
            <person name="Rouze P."/>
            <person name="Salamov A."/>
            <person name="Schmutz J."/>
            <person name="Solheim H."/>
            <person name="Stahlberg J."/>
            <person name="Velez H."/>
            <person name="de Vries R.P."/>
            <person name="Wiebenga A."/>
            <person name="Woodward S."/>
            <person name="Yakovlev I."/>
            <person name="Garbelotto M."/>
            <person name="Martin F."/>
            <person name="Grigoriev I.V."/>
            <person name="Stenlid J."/>
        </authorList>
    </citation>
    <scope>NUCLEOTIDE SEQUENCE [LARGE SCALE GENOMIC DNA]</scope>
    <source>
        <strain evidence="1 2">TC 32-1</strain>
    </source>
</reference>
<dbReference type="EMBL" id="KI925458">
    <property type="protein sequence ID" value="ETW82204.1"/>
    <property type="molecule type" value="Genomic_DNA"/>
</dbReference>
<dbReference type="RefSeq" id="XP_009546751.1">
    <property type="nucleotide sequence ID" value="XM_009548456.1"/>
</dbReference>
<gene>
    <name evidence="1" type="ORF">HETIRDRAFT_319002</name>
</gene>
<name>W4K8X0_HETIT</name>
<sequence>MILKHRSTLKYADAVTTMERQQQQEHAGESWVIMEIAGSMLENGTIEAK</sequence>
<dbReference type="GeneID" id="20670569"/>
<protein>
    <submittedName>
        <fullName evidence="1">Uncharacterized protein</fullName>
    </submittedName>
</protein>
<proteinExistence type="predicted"/>